<dbReference type="RefSeq" id="WP_015960096.1">
    <property type="nucleotide sequence ID" value="NC_009436.1"/>
</dbReference>
<evidence type="ECO:0000259" key="2">
    <source>
        <dbReference type="Pfam" id="PF20469"/>
    </source>
</evidence>
<dbReference type="EMBL" id="CP000653">
    <property type="protein sequence ID" value="ABP61766.1"/>
    <property type="molecule type" value="Genomic_DNA"/>
</dbReference>
<feature type="domain" description="Endonuclease GajA/Old nuclease/RecF-like AAA" evidence="1">
    <location>
        <begin position="1"/>
        <end position="129"/>
    </location>
</feature>
<organism evidence="3 4">
    <name type="scientific">Enterobacter sp. (strain 638)</name>
    <dbReference type="NCBI Taxonomy" id="399742"/>
    <lineage>
        <taxon>Bacteria</taxon>
        <taxon>Pseudomonadati</taxon>
        <taxon>Pseudomonadota</taxon>
        <taxon>Gammaproteobacteria</taxon>
        <taxon>Enterobacterales</taxon>
        <taxon>Enterobacteriaceae</taxon>
        <taxon>Enterobacter</taxon>
    </lineage>
</organism>
<keyword evidence="4" id="KW-1185">Reference proteome</keyword>
<dbReference type="SUPFAM" id="SSF52540">
    <property type="entry name" value="P-loop containing nucleoside triphosphate hydrolases"/>
    <property type="match status" value="1"/>
</dbReference>
<evidence type="ECO:0000313" key="4">
    <source>
        <dbReference type="Proteomes" id="UP000000230"/>
    </source>
</evidence>
<feature type="domain" description="Endonuclease GajA/Old nuclease/RecF-like AAA" evidence="1">
    <location>
        <begin position="172"/>
        <end position="354"/>
    </location>
</feature>
<dbReference type="InterPro" id="IPR027417">
    <property type="entry name" value="P-loop_NTPase"/>
</dbReference>
<protein>
    <submittedName>
        <fullName evidence="3">ATP-dependent endonuclease of the OLD family-like protein</fullName>
    </submittedName>
</protein>
<dbReference type="CDD" id="cd01026">
    <property type="entry name" value="TOPRIM_OLD"/>
    <property type="match status" value="1"/>
</dbReference>
<proteinExistence type="predicted"/>
<dbReference type="GO" id="GO:0004519">
    <property type="term" value="F:endonuclease activity"/>
    <property type="evidence" value="ECO:0007669"/>
    <property type="project" value="UniProtKB-KW"/>
</dbReference>
<dbReference type="PANTHER" id="PTHR43581">
    <property type="entry name" value="ATP/GTP PHOSPHATASE"/>
    <property type="match status" value="1"/>
</dbReference>
<dbReference type="InterPro" id="IPR034139">
    <property type="entry name" value="TOPRIM_OLD"/>
</dbReference>
<evidence type="ECO:0000259" key="1">
    <source>
        <dbReference type="Pfam" id="PF13175"/>
    </source>
</evidence>
<evidence type="ECO:0000313" key="3">
    <source>
        <dbReference type="EMBL" id="ABP61766.1"/>
    </source>
</evidence>
<accession>A0A9J9GIL8</accession>
<name>A0A9J9GIL8_ENT38</name>
<reference evidence="4" key="1">
    <citation type="journal article" date="2010" name="PLoS Genet.">
        <title>Genome sequence of the plant growth promoting endophytic bacterium Enterobacter sp. 638.</title>
        <authorList>
            <person name="Taghavi S."/>
            <person name="van der Lelie D."/>
            <person name="Hoffman A."/>
            <person name="Zhang Y.B."/>
            <person name="Walla M.D."/>
            <person name="Vangronsveld J."/>
            <person name="Newman L."/>
            <person name="Monchy S."/>
        </authorList>
    </citation>
    <scope>NUCLEOTIDE SEQUENCE [LARGE SCALE GENOMIC DNA]</scope>
    <source>
        <strain evidence="4">638</strain>
    </source>
</reference>
<dbReference type="OrthoDB" id="3322489at2"/>
<dbReference type="PANTHER" id="PTHR43581:SF4">
    <property type="entry name" value="ATP_GTP PHOSPHATASE"/>
    <property type="match status" value="1"/>
</dbReference>
<sequence>MKISFFGVNNFRTISGGIDNNKIIFKDTNTLFIYGANNAGKSTFLKAYMFFYSNEKPMIDDFFKRDGNNSIEFELEVQLDELDKERIEAKAPKQKESYKKYLNNDYIRIKKVWRKDGAKIEDKNYTYDYSKGDNGEYDEVGYATVGLHTVFQSCLPKPVFIKAMPTEEEAKKILNEILKMMAESTLKTSDLEELKAAQDKIKELQDKMYDPELIETYQSSVNGYFNKIFGDTAICFKDQKDRVIWTENKLGRDFEIEFMKKNSQGDFDENIPSSYSSVGHGTIRTAIFTLLLMRDVAERFERRQGRKDYMVLFEEPELFLYPRMVKELRELIYQVSTEDLPYQVLCASHSSSMIDLSKPKSSIIRLVNNSSGTKSYQINDQFLKDAKGIATNDELKQEMYEVLRFNPYICESFYADEVLLIEGPTEEIISRAFLQEVPSNKTIFVLNCGTVNNIPFYQKIFSRFNIKYHVICDTDKAGIISIDQFGNAGFDSGIQKTISEQYRSDCSTMNGNIGLLRTHNVTFEPAHQDASIPDFLRFVDSGDRSKPFNANLYWKDVLKPNILHQDINKVPIIKYLNEIMAH</sequence>
<feature type="domain" description="OLD protein-like TOPRIM" evidence="2">
    <location>
        <begin position="413"/>
        <end position="475"/>
    </location>
</feature>
<dbReference type="InterPro" id="IPR051396">
    <property type="entry name" value="Bact_Antivir_Def_Nuclease"/>
</dbReference>
<dbReference type="KEGG" id="ent:Ent638_3102"/>
<gene>
    <name evidence="3" type="ordered locus">Ent638_3102</name>
</gene>
<dbReference type="Gene3D" id="3.40.50.300">
    <property type="entry name" value="P-loop containing nucleotide triphosphate hydrolases"/>
    <property type="match status" value="1"/>
</dbReference>
<dbReference type="InterPro" id="IPR041685">
    <property type="entry name" value="AAA_GajA/Old/RecF-like"/>
</dbReference>
<dbReference type="AlphaFoldDB" id="A0A9J9GIL8"/>
<dbReference type="Pfam" id="PF13175">
    <property type="entry name" value="AAA_15"/>
    <property type="match status" value="2"/>
</dbReference>
<dbReference type="Proteomes" id="UP000000230">
    <property type="component" value="Chromosome"/>
</dbReference>
<dbReference type="Pfam" id="PF20469">
    <property type="entry name" value="OLD-like_TOPRIM"/>
    <property type="match status" value="1"/>
</dbReference>